<evidence type="ECO:0000259" key="1">
    <source>
        <dbReference type="Pfam" id="PF00310"/>
    </source>
</evidence>
<dbReference type="EMBL" id="CAJNIZ010001389">
    <property type="protein sequence ID" value="CAE7189983.1"/>
    <property type="molecule type" value="Genomic_DNA"/>
</dbReference>
<dbReference type="Proteomes" id="UP000649617">
    <property type="component" value="Unassembled WGS sequence"/>
</dbReference>
<keyword evidence="3" id="KW-1185">Reference proteome</keyword>
<feature type="domain" description="Glutamine amidotransferase type-2" evidence="1">
    <location>
        <begin position="3"/>
        <end position="59"/>
    </location>
</feature>
<name>A0A812J0M3_SYMPI</name>
<feature type="non-terminal residue" evidence="2">
    <location>
        <position position="1"/>
    </location>
</feature>
<protein>
    <recommendedName>
        <fullName evidence="1">Glutamine amidotransferase type-2 domain-containing protein</fullName>
    </recommendedName>
</protein>
<dbReference type="InterPro" id="IPR017932">
    <property type="entry name" value="GATase_2_dom"/>
</dbReference>
<sequence>ERSAQTEPWMEQIFVSHPTARDAEMENLLYIARKRVEDTLSYDALYVASLSPKTIVYKAWQLY</sequence>
<dbReference type="AlphaFoldDB" id="A0A812J0M3"/>
<gene>
    <name evidence="2" type="ORF">SPIL2461_LOCUS1434</name>
</gene>
<dbReference type="Pfam" id="PF00310">
    <property type="entry name" value="GATase_2"/>
    <property type="match status" value="1"/>
</dbReference>
<organism evidence="2 3">
    <name type="scientific">Symbiodinium pilosum</name>
    <name type="common">Dinoflagellate</name>
    <dbReference type="NCBI Taxonomy" id="2952"/>
    <lineage>
        <taxon>Eukaryota</taxon>
        <taxon>Sar</taxon>
        <taxon>Alveolata</taxon>
        <taxon>Dinophyceae</taxon>
        <taxon>Suessiales</taxon>
        <taxon>Symbiodiniaceae</taxon>
        <taxon>Symbiodinium</taxon>
    </lineage>
</organism>
<dbReference type="OrthoDB" id="1935369at2759"/>
<reference evidence="2" key="1">
    <citation type="submission" date="2021-02" db="EMBL/GenBank/DDBJ databases">
        <authorList>
            <person name="Dougan E. K."/>
            <person name="Rhodes N."/>
            <person name="Thang M."/>
            <person name="Chan C."/>
        </authorList>
    </citation>
    <scope>NUCLEOTIDE SEQUENCE</scope>
</reference>
<accession>A0A812J0M3</accession>
<evidence type="ECO:0000313" key="2">
    <source>
        <dbReference type="EMBL" id="CAE7189983.1"/>
    </source>
</evidence>
<proteinExistence type="predicted"/>
<dbReference type="InterPro" id="IPR029055">
    <property type="entry name" value="Ntn_hydrolases_N"/>
</dbReference>
<comment type="caution">
    <text evidence="2">The sequence shown here is derived from an EMBL/GenBank/DDBJ whole genome shotgun (WGS) entry which is preliminary data.</text>
</comment>
<dbReference type="SUPFAM" id="SSF56235">
    <property type="entry name" value="N-terminal nucleophile aminohydrolases (Ntn hydrolases)"/>
    <property type="match status" value="1"/>
</dbReference>
<dbReference type="Gene3D" id="3.60.20.10">
    <property type="entry name" value="Glutamine Phosphoribosylpyrophosphate, subunit 1, domain 1"/>
    <property type="match status" value="1"/>
</dbReference>
<evidence type="ECO:0000313" key="3">
    <source>
        <dbReference type="Proteomes" id="UP000649617"/>
    </source>
</evidence>